<evidence type="ECO:0000313" key="2">
    <source>
        <dbReference type="EMBL" id="KAF6422812.1"/>
    </source>
</evidence>
<name>A0A7J8DIS3_ROUAE</name>
<keyword evidence="3" id="KW-1185">Reference proteome</keyword>
<sequence length="163" mass="18028">MPRSRLCGCLSKAAVEAVVLSARASAVLPLSMWPSTPTFTFNRRSAMPLLPPRTPAGFAPPAVSAAVRQVNLPPPPPARPALPFRPQSFRPPGTYGHRLAPRRRRVPQERDLTHVTNYRTALSPGSFHLKPQKARDWDPSIHPFQQALSCLHFRAGSLLMESR</sequence>
<organism evidence="2 3">
    <name type="scientific">Rousettus aegyptiacus</name>
    <name type="common">Egyptian fruit bat</name>
    <name type="synonym">Pteropus aegyptiacus</name>
    <dbReference type="NCBI Taxonomy" id="9407"/>
    <lineage>
        <taxon>Eukaryota</taxon>
        <taxon>Metazoa</taxon>
        <taxon>Chordata</taxon>
        <taxon>Craniata</taxon>
        <taxon>Vertebrata</taxon>
        <taxon>Euteleostomi</taxon>
        <taxon>Mammalia</taxon>
        <taxon>Eutheria</taxon>
        <taxon>Laurasiatheria</taxon>
        <taxon>Chiroptera</taxon>
        <taxon>Yinpterochiroptera</taxon>
        <taxon>Pteropodoidea</taxon>
        <taxon>Pteropodidae</taxon>
        <taxon>Rousettinae</taxon>
        <taxon>Rousettus</taxon>
    </lineage>
</organism>
<dbReference type="Proteomes" id="UP000593571">
    <property type="component" value="Unassembled WGS sequence"/>
</dbReference>
<feature type="region of interest" description="Disordered" evidence="1">
    <location>
        <begin position="70"/>
        <end position="109"/>
    </location>
</feature>
<comment type="caution">
    <text evidence="2">The sequence shown here is derived from an EMBL/GenBank/DDBJ whole genome shotgun (WGS) entry which is preliminary data.</text>
</comment>
<dbReference type="AlphaFoldDB" id="A0A7J8DIS3"/>
<evidence type="ECO:0000256" key="1">
    <source>
        <dbReference type="SAM" id="MobiDB-lite"/>
    </source>
</evidence>
<proteinExistence type="predicted"/>
<reference evidence="2 3" key="1">
    <citation type="journal article" date="2020" name="Nature">
        <title>Six reference-quality genomes reveal evolution of bat adaptations.</title>
        <authorList>
            <person name="Jebb D."/>
            <person name="Huang Z."/>
            <person name="Pippel M."/>
            <person name="Hughes G.M."/>
            <person name="Lavrichenko K."/>
            <person name="Devanna P."/>
            <person name="Winkler S."/>
            <person name="Jermiin L.S."/>
            <person name="Skirmuntt E.C."/>
            <person name="Katzourakis A."/>
            <person name="Burkitt-Gray L."/>
            <person name="Ray D.A."/>
            <person name="Sullivan K.A.M."/>
            <person name="Roscito J.G."/>
            <person name="Kirilenko B.M."/>
            <person name="Davalos L.M."/>
            <person name="Corthals A.P."/>
            <person name="Power M.L."/>
            <person name="Jones G."/>
            <person name="Ransome R.D."/>
            <person name="Dechmann D.K.N."/>
            <person name="Locatelli A.G."/>
            <person name="Puechmaille S.J."/>
            <person name="Fedrigo O."/>
            <person name="Jarvis E.D."/>
            <person name="Hiller M."/>
            <person name="Vernes S.C."/>
            <person name="Myers E.W."/>
            <person name="Teeling E.C."/>
        </authorList>
    </citation>
    <scope>NUCLEOTIDE SEQUENCE [LARGE SCALE GENOMIC DNA]</scope>
    <source>
        <strain evidence="2">MRouAeg1</strain>
        <tissue evidence="2">Muscle</tissue>
    </source>
</reference>
<gene>
    <name evidence="2" type="ORF">HJG63_008613</name>
</gene>
<accession>A0A7J8DIS3</accession>
<evidence type="ECO:0000313" key="3">
    <source>
        <dbReference type="Proteomes" id="UP000593571"/>
    </source>
</evidence>
<protein>
    <submittedName>
        <fullName evidence="2">Uncharacterized protein</fullName>
    </submittedName>
</protein>
<dbReference type="EMBL" id="JACASE010000012">
    <property type="protein sequence ID" value="KAF6422812.1"/>
    <property type="molecule type" value="Genomic_DNA"/>
</dbReference>